<keyword evidence="3 6" id="KW-0812">Transmembrane</keyword>
<dbReference type="EMBL" id="CAAALY010004871">
    <property type="protein sequence ID" value="VEL08842.1"/>
    <property type="molecule type" value="Genomic_DNA"/>
</dbReference>
<evidence type="ECO:0008006" key="9">
    <source>
        <dbReference type="Google" id="ProtNLM"/>
    </source>
</evidence>
<evidence type="ECO:0000313" key="8">
    <source>
        <dbReference type="Proteomes" id="UP000784294"/>
    </source>
</evidence>
<gene>
    <name evidence="7" type="ORF">PXEA_LOCUS2282</name>
</gene>
<feature type="transmembrane region" description="Helical" evidence="6">
    <location>
        <begin position="73"/>
        <end position="92"/>
    </location>
</feature>
<sequence length="139" mass="14839">MSVAFAGSISGGISTAVAVFCHELPHELGDFAVLLKTGMRLKEAFFFNILSSVLSFVGMLVGIAVGNIQSASLWIFAFTAGTFIYIALVDMLPELSSADVKPGESRIAHLVIQNLGLMTGVGVMLLIALFEEQIKNMLE</sequence>
<feature type="transmembrane region" description="Helical" evidence="6">
    <location>
        <begin position="45"/>
        <end position="66"/>
    </location>
</feature>
<proteinExistence type="inferred from homology"/>
<dbReference type="OrthoDB" id="200954at2759"/>
<protein>
    <recommendedName>
        <fullName evidence="9">Zinc transporter ZIP4 N-terminal domain-containing protein</fullName>
    </recommendedName>
</protein>
<evidence type="ECO:0000256" key="2">
    <source>
        <dbReference type="ARBA" id="ARBA00006939"/>
    </source>
</evidence>
<keyword evidence="5 6" id="KW-0472">Membrane</keyword>
<dbReference type="GO" id="GO:0030003">
    <property type="term" value="P:intracellular monoatomic cation homeostasis"/>
    <property type="evidence" value="ECO:0007669"/>
    <property type="project" value="TreeGrafter"/>
</dbReference>
<comment type="subcellular location">
    <subcellularLocation>
        <location evidence="1">Membrane</location>
        <topology evidence="1">Multi-pass membrane protein</topology>
    </subcellularLocation>
</comment>
<organism evidence="7 8">
    <name type="scientific">Protopolystoma xenopodis</name>
    <dbReference type="NCBI Taxonomy" id="117903"/>
    <lineage>
        <taxon>Eukaryota</taxon>
        <taxon>Metazoa</taxon>
        <taxon>Spiralia</taxon>
        <taxon>Lophotrochozoa</taxon>
        <taxon>Platyhelminthes</taxon>
        <taxon>Monogenea</taxon>
        <taxon>Polyopisthocotylea</taxon>
        <taxon>Polystomatidea</taxon>
        <taxon>Polystomatidae</taxon>
        <taxon>Protopolystoma</taxon>
    </lineage>
</organism>
<dbReference type="GO" id="GO:0071578">
    <property type="term" value="P:zinc ion import across plasma membrane"/>
    <property type="evidence" value="ECO:0007669"/>
    <property type="project" value="TreeGrafter"/>
</dbReference>
<evidence type="ECO:0000256" key="3">
    <source>
        <dbReference type="ARBA" id="ARBA00022692"/>
    </source>
</evidence>
<dbReference type="InterPro" id="IPR050799">
    <property type="entry name" value="ZIP_Transporter"/>
</dbReference>
<accession>A0A448WD36</accession>
<dbReference type="Proteomes" id="UP000784294">
    <property type="component" value="Unassembled WGS sequence"/>
</dbReference>
<evidence type="ECO:0000313" key="7">
    <source>
        <dbReference type="EMBL" id="VEL08842.1"/>
    </source>
</evidence>
<name>A0A448WD36_9PLAT</name>
<keyword evidence="4 6" id="KW-1133">Transmembrane helix</keyword>
<dbReference type="GO" id="GO:0140410">
    <property type="term" value="F:monoatomic cation:bicarbonate symporter activity"/>
    <property type="evidence" value="ECO:0007669"/>
    <property type="project" value="TreeGrafter"/>
</dbReference>
<evidence type="ECO:0000256" key="5">
    <source>
        <dbReference type="ARBA" id="ARBA00023136"/>
    </source>
</evidence>
<dbReference type="AlphaFoldDB" id="A0A448WD36"/>
<dbReference type="PANTHER" id="PTHR12191:SF30">
    <property type="entry name" value="ZINC TRANSPORTER ZIP4 N-TERMINAL DOMAIN-CONTAINING PROTEIN"/>
    <property type="match status" value="1"/>
</dbReference>
<reference evidence="7" key="1">
    <citation type="submission" date="2018-11" db="EMBL/GenBank/DDBJ databases">
        <authorList>
            <consortium name="Pathogen Informatics"/>
        </authorList>
    </citation>
    <scope>NUCLEOTIDE SEQUENCE</scope>
</reference>
<evidence type="ECO:0000256" key="6">
    <source>
        <dbReference type="SAM" id="Phobius"/>
    </source>
</evidence>
<dbReference type="PANTHER" id="PTHR12191">
    <property type="entry name" value="SOLUTE CARRIER FAMILY 39"/>
    <property type="match status" value="1"/>
</dbReference>
<evidence type="ECO:0000256" key="4">
    <source>
        <dbReference type="ARBA" id="ARBA00022989"/>
    </source>
</evidence>
<keyword evidence="8" id="KW-1185">Reference proteome</keyword>
<comment type="caution">
    <text evidence="7">The sequence shown here is derived from an EMBL/GenBank/DDBJ whole genome shotgun (WGS) entry which is preliminary data.</text>
</comment>
<comment type="similarity">
    <text evidence="2">Belongs to the ZIP transporter (TC 2.A.5) family.</text>
</comment>
<evidence type="ECO:0000256" key="1">
    <source>
        <dbReference type="ARBA" id="ARBA00004141"/>
    </source>
</evidence>
<dbReference type="Pfam" id="PF02535">
    <property type="entry name" value="Zip"/>
    <property type="match status" value="1"/>
</dbReference>
<dbReference type="GO" id="GO:0005886">
    <property type="term" value="C:plasma membrane"/>
    <property type="evidence" value="ECO:0007669"/>
    <property type="project" value="TreeGrafter"/>
</dbReference>
<feature type="transmembrane region" description="Helical" evidence="6">
    <location>
        <begin position="112"/>
        <end position="130"/>
    </location>
</feature>
<dbReference type="InterPro" id="IPR003689">
    <property type="entry name" value="ZIP"/>
</dbReference>
<dbReference type="GO" id="GO:0005385">
    <property type="term" value="F:zinc ion transmembrane transporter activity"/>
    <property type="evidence" value="ECO:0007669"/>
    <property type="project" value="TreeGrafter"/>
</dbReference>